<evidence type="ECO:0000313" key="1">
    <source>
        <dbReference type="EMBL" id="EIG29368.1"/>
    </source>
</evidence>
<accession>I2NU57</accession>
<dbReference type="Proteomes" id="UP000004473">
    <property type="component" value="Unassembled WGS sequence"/>
</dbReference>
<dbReference type="PATRIC" id="fig|1095748.3.peg.1005"/>
<name>I2NU57_NEISI</name>
<gene>
    <name evidence="1" type="ORF">HMPREF1051_2628</name>
</gene>
<dbReference type="EMBL" id="AJMT01000074">
    <property type="protein sequence ID" value="EIG29368.1"/>
    <property type="molecule type" value="Genomic_DNA"/>
</dbReference>
<proteinExistence type="predicted"/>
<sequence length="372" mass="42611">MKNEYKKDVKNPIAPYGKEYFPAWLSLFAYIPGKNQNVSNMTKNGATLDLYIENLEPLSADNTVLEFVCTNKFVKISPATVSLAPALAKPKIKDPDGNKTYYHLSKAVNIRCEGGWLDGHTEVKVIAKNGNKKMEVGKLMLYDNRIIKRAEIIVIYLITDPKNKTVPKLKGYEHFLKKRSFNQALIRAEIVKEKVIDMTNSQNSPLSSWNKSGLTTNLELFRTKLRQLFNQTPELTKEFGVIDNDGKCTKGRRDKNCVGRTVLFLTAHDLSKYRGVCSQNNDKSLGDMAIIFKEGLNLPRTYTHELAHSFGLWHTFAPPEETHVFYKGTLDNFMDYTHGVNGDNKKFIKGNMSPFNFYKWQWDIMRKDKSMK</sequence>
<protein>
    <submittedName>
        <fullName evidence="1">Uncharacterized protein</fullName>
    </submittedName>
</protein>
<reference evidence="1 2" key="1">
    <citation type="submission" date="2012-04" db="EMBL/GenBank/DDBJ databases">
        <authorList>
            <person name="Harkins D.M."/>
            <person name="Madupu R."/>
            <person name="Durkin A.S."/>
            <person name="Torralba M."/>
            <person name="Methe B."/>
            <person name="Sutton G.G."/>
            <person name="Nelson K.E."/>
        </authorList>
    </citation>
    <scope>NUCLEOTIDE SEQUENCE [LARGE SCALE GENOMIC DNA]</scope>
    <source>
        <strain evidence="1 2">VK64</strain>
    </source>
</reference>
<organism evidence="1 2">
    <name type="scientific">Neisseria sicca VK64</name>
    <dbReference type="NCBI Taxonomy" id="1095748"/>
    <lineage>
        <taxon>Bacteria</taxon>
        <taxon>Pseudomonadati</taxon>
        <taxon>Pseudomonadota</taxon>
        <taxon>Betaproteobacteria</taxon>
        <taxon>Neisseriales</taxon>
        <taxon>Neisseriaceae</taxon>
        <taxon>Neisseria</taxon>
    </lineage>
</organism>
<evidence type="ECO:0000313" key="2">
    <source>
        <dbReference type="Proteomes" id="UP000004473"/>
    </source>
</evidence>
<dbReference type="AlphaFoldDB" id="I2NU57"/>
<dbReference type="SUPFAM" id="SSF55486">
    <property type="entry name" value="Metalloproteases ('zincins'), catalytic domain"/>
    <property type="match status" value="2"/>
</dbReference>
<comment type="caution">
    <text evidence="1">The sequence shown here is derived from an EMBL/GenBank/DDBJ whole genome shotgun (WGS) entry which is preliminary data.</text>
</comment>